<dbReference type="Proteomes" id="UP000199403">
    <property type="component" value="Unassembled WGS sequence"/>
</dbReference>
<dbReference type="OrthoDB" id="5348860at2"/>
<dbReference type="Pfam" id="PF04170">
    <property type="entry name" value="NlpE"/>
    <property type="match status" value="1"/>
</dbReference>
<dbReference type="EMBL" id="FNZH01000008">
    <property type="protein sequence ID" value="SEJ67432.1"/>
    <property type="molecule type" value="Genomic_DNA"/>
</dbReference>
<name>A0A1H7AZ55_9BACT</name>
<reference evidence="2" key="1">
    <citation type="submission" date="2016-10" db="EMBL/GenBank/DDBJ databases">
        <authorList>
            <person name="Varghese N."/>
            <person name="Submissions S."/>
        </authorList>
    </citation>
    <scope>NUCLEOTIDE SEQUENCE [LARGE SCALE GENOMIC DNA]</scope>
    <source>
        <strain evidence="2">IBRC-M 10761</strain>
    </source>
</reference>
<organism evidence="1 2">
    <name type="scientific">Cyclobacterium xiamenense</name>
    <dbReference type="NCBI Taxonomy" id="1297121"/>
    <lineage>
        <taxon>Bacteria</taxon>
        <taxon>Pseudomonadati</taxon>
        <taxon>Bacteroidota</taxon>
        <taxon>Cytophagia</taxon>
        <taxon>Cytophagales</taxon>
        <taxon>Cyclobacteriaceae</taxon>
        <taxon>Cyclobacterium</taxon>
    </lineage>
</organism>
<sequence>MKKQRLITLFVLAVLFSCDAPTEEKRYEGAEQEGAAEQEELVLDNTFSTWMQYEGLLPCADCKGIQTVLKLENSPNKKERSYELTETYQGTKDGDREYVRSGIYEVVYGLENDPGAMAIRLLDDSGAALKSFLQDKEGMLHLLDTNEKNISAEGTYTLELVKQ</sequence>
<dbReference type="InterPro" id="IPR007298">
    <property type="entry name" value="Cu-R_lipoprotein_NlpE"/>
</dbReference>
<dbReference type="STRING" id="1416801.SAMN05192553_10811"/>
<protein>
    <submittedName>
        <fullName evidence="1">Copper homeostasis protein (Lipoprotein)</fullName>
    </submittedName>
</protein>
<keyword evidence="2" id="KW-1185">Reference proteome</keyword>
<dbReference type="AlphaFoldDB" id="A0A1H7AZ55"/>
<gene>
    <name evidence="1" type="ORF">SAMN05192553_10811</name>
</gene>
<evidence type="ECO:0000313" key="2">
    <source>
        <dbReference type="Proteomes" id="UP000199403"/>
    </source>
</evidence>
<keyword evidence="1" id="KW-0449">Lipoprotein</keyword>
<proteinExistence type="predicted"/>
<evidence type="ECO:0000313" key="1">
    <source>
        <dbReference type="EMBL" id="SEJ67432.1"/>
    </source>
</evidence>
<accession>A0A1H7AZ55</accession>
<dbReference type="Gene3D" id="2.40.128.640">
    <property type="match status" value="1"/>
</dbReference>
<dbReference type="PROSITE" id="PS51257">
    <property type="entry name" value="PROKAR_LIPOPROTEIN"/>
    <property type="match status" value="1"/>
</dbReference>
<dbReference type="RefSeq" id="WP_092177687.1">
    <property type="nucleotide sequence ID" value="NZ_FNZH01000008.1"/>
</dbReference>